<keyword evidence="2" id="KW-1133">Transmembrane helix</keyword>
<comment type="caution">
    <text evidence="3">The sequence shown here is derived from an EMBL/GenBank/DDBJ whole genome shotgun (WGS) entry which is preliminary data.</text>
</comment>
<evidence type="ECO:0000313" key="3">
    <source>
        <dbReference type="EMBL" id="KAK1116918.1"/>
    </source>
</evidence>
<feature type="compositionally biased region" description="Low complexity" evidence="1">
    <location>
        <begin position="130"/>
        <end position="140"/>
    </location>
</feature>
<name>A0AA40KE13_9HYME</name>
<gene>
    <name evidence="3" type="ORF">K0M31_017135</name>
</gene>
<feature type="region of interest" description="Disordered" evidence="1">
    <location>
        <begin position="130"/>
        <end position="173"/>
    </location>
</feature>
<accession>A0AA40KE13</accession>
<keyword evidence="2" id="KW-0472">Membrane</keyword>
<reference evidence="3" key="1">
    <citation type="submission" date="2021-10" db="EMBL/GenBank/DDBJ databases">
        <title>Melipona bicolor Genome sequencing and assembly.</title>
        <authorList>
            <person name="Araujo N.S."/>
            <person name="Arias M.C."/>
        </authorList>
    </citation>
    <scope>NUCLEOTIDE SEQUENCE</scope>
    <source>
        <strain evidence="3">USP_2M_L1-L4_2017</strain>
        <tissue evidence="3">Whole body</tissue>
    </source>
</reference>
<feature type="transmembrane region" description="Helical" evidence="2">
    <location>
        <begin position="35"/>
        <end position="63"/>
    </location>
</feature>
<organism evidence="3 4">
    <name type="scientific">Melipona bicolor</name>
    <dbReference type="NCBI Taxonomy" id="60889"/>
    <lineage>
        <taxon>Eukaryota</taxon>
        <taxon>Metazoa</taxon>
        <taxon>Ecdysozoa</taxon>
        <taxon>Arthropoda</taxon>
        <taxon>Hexapoda</taxon>
        <taxon>Insecta</taxon>
        <taxon>Pterygota</taxon>
        <taxon>Neoptera</taxon>
        <taxon>Endopterygota</taxon>
        <taxon>Hymenoptera</taxon>
        <taxon>Apocrita</taxon>
        <taxon>Aculeata</taxon>
        <taxon>Apoidea</taxon>
        <taxon>Anthophila</taxon>
        <taxon>Apidae</taxon>
        <taxon>Melipona</taxon>
    </lineage>
</organism>
<dbReference type="EMBL" id="JAHYIQ010000059">
    <property type="protein sequence ID" value="KAK1116918.1"/>
    <property type="molecule type" value="Genomic_DNA"/>
</dbReference>
<keyword evidence="4" id="KW-1185">Reference proteome</keyword>
<evidence type="ECO:0000256" key="1">
    <source>
        <dbReference type="SAM" id="MobiDB-lite"/>
    </source>
</evidence>
<protein>
    <submittedName>
        <fullName evidence="3">Uncharacterized protein</fullName>
    </submittedName>
</protein>
<dbReference type="AlphaFoldDB" id="A0AA40KE13"/>
<feature type="compositionally biased region" description="Basic residues" evidence="1">
    <location>
        <begin position="141"/>
        <end position="155"/>
    </location>
</feature>
<evidence type="ECO:0000313" key="4">
    <source>
        <dbReference type="Proteomes" id="UP001177670"/>
    </source>
</evidence>
<dbReference type="Proteomes" id="UP001177670">
    <property type="component" value="Unassembled WGS sequence"/>
</dbReference>
<proteinExistence type="predicted"/>
<sequence>MEYTTSNDQNQTCNYTPSPQYKKATGRFETTSCCFIAFLQIILIFVAIIAGMFIFVALCTTVIELRHSNKTTITIMPTAASGHFRFMLEKANEVKIISEEFSRTDFPTSEASLNFTMQLKDMHIQLQISTGTSTSASSSTKRTKRNKRQHCKRKQQKPDLSLGPLRKEAGSLL</sequence>
<evidence type="ECO:0000256" key="2">
    <source>
        <dbReference type="SAM" id="Phobius"/>
    </source>
</evidence>
<keyword evidence="2" id="KW-0812">Transmembrane</keyword>